<accession>A0A368FNN6</accession>
<evidence type="ECO:0000313" key="2">
    <source>
        <dbReference type="EMBL" id="RCN32450.1"/>
    </source>
</evidence>
<evidence type="ECO:0000313" key="3">
    <source>
        <dbReference type="Proteomes" id="UP000252519"/>
    </source>
</evidence>
<dbReference type="EMBL" id="JOJR01001090">
    <property type="protein sequence ID" value="RCN32450.1"/>
    <property type="molecule type" value="Genomic_DNA"/>
</dbReference>
<sequence length="127" mass="14045">MKTLVLLLAYFSIATAKEAEECPGVGHKTIKGAQASDVVAQVILTKKHEAHGRYTEYDVEAQQIYRPANKESFKSVILIPKRCKVTTGVRYIVGCTLGNTCDYVVPFTLTPRRKPRVKNNKASSSSD</sequence>
<keyword evidence="1" id="KW-0732">Signal</keyword>
<feature type="signal peptide" evidence="1">
    <location>
        <begin position="1"/>
        <end position="16"/>
    </location>
</feature>
<dbReference type="Proteomes" id="UP000252519">
    <property type="component" value="Unassembled WGS sequence"/>
</dbReference>
<reference evidence="2 3" key="1">
    <citation type="submission" date="2014-10" db="EMBL/GenBank/DDBJ databases">
        <title>Draft genome of the hookworm Ancylostoma caninum.</title>
        <authorList>
            <person name="Mitreva M."/>
        </authorList>
    </citation>
    <scope>NUCLEOTIDE SEQUENCE [LARGE SCALE GENOMIC DNA]</scope>
    <source>
        <strain evidence="2 3">Baltimore</strain>
    </source>
</reference>
<protein>
    <submittedName>
        <fullName evidence="2">Uncharacterized protein</fullName>
    </submittedName>
</protein>
<name>A0A368FNN6_ANCCA</name>
<keyword evidence="3" id="KW-1185">Reference proteome</keyword>
<comment type="caution">
    <text evidence="2">The sequence shown here is derived from an EMBL/GenBank/DDBJ whole genome shotgun (WGS) entry which is preliminary data.</text>
</comment>
<proteinExistence type="predicted"/>
<evidence type="ECO:0000256" key="1">
    <source>
        <dbReference type="SAM" id="SignalP"/>
    </source>
</evidence>
<dbReference type="Gene3D" id="2.40.50.780">
    <property type="match status" value="1"/>
</dbReference>
<feature type="chain" id="PRO_5016778245" evidence="1">
    <location>
        <begin position="17"/>
        <end position="127"/>
    </location>
</feature>
<dbReference type="AlphaFoldDB" id="A0A368FNN6"/>
<organism evidence="2 3">
    <name type="scientific">Ancylostoma caninum</name>
    <name type="common">Dog hookworm</name>
    <dbReference type="NCBI Taxonomy" id="29170"/>
    <lineage>
        <taxon>Eukaryota</taxon>
        <taxon>Metazoa</taxon>
        <taxon>Ecdysozoa</taxon>
        <taxon>Nematoda</taxon>
        <taxon>Chromadorea</taxon>
        <taxon>Rhabditida</taxon>
        <taxon>Rhabditina</taxon>
        <taxon>Rhabditomorpha</taxon>
        <taxon>Strongyloidea</taxon>
        <taxon>Ancylostomatidae</taxon>
        <taxon>Ancylostomatinae</taxon>
        <taxon>Ancylostoma</taxon>
    </lineage>
</organism>
<gene>
    <name evidence="2" type="ORF">ANCCAN_21746</name>
</gene>
<dbReference type="OrthoDB" id="5881832at2759"/>